<dbReference type="Gene3D" id="1.20.58.340">
    <property type="entry name" value="Magnesium transport protein CorA, transmembrane region"/>
    <property type="match status" value="2"/>
</dbReference>
<dbReference type="InterPro" id="IPR045861">
    <property type="entry name" value="CorA_cytoplasmic_dom"/>
</dbReference>
<evidence type="ECO:0008006" key="12">
    <source>
        <dbReference type="Google" id="ProtNLM"/>
    </source>
</evidence>
<dbReference type="InterPro" id="IPR002523">
    <property type="entry name" value="MgTranspt_CorA/ZnTranspt_ZntB"/>
</dbReference>
<dbReference type="STRING" id="34475.A0A4Y9Z4S1"/>
<reference evidence="10 11" key="1">
    <citation type="submission" date="2019-01" db="EMBL/GenBank/DDBJ databases">
        <title>Genome sequencing of the rare red list fungi Fomitopsis rosea.</title>
        <authorList>
            <person name="Buettner E."/>
            <person name="Kellner H."/>
        </authorList>
    </citation>
    <scope>NUCLEOTIDE SEQUENCE [LARGE SCALE GENOMIC DNA]</scope>
    <source>
        <strain evidence="10 11">DSM 105464</strain>
    </source>
</reference>
<keyword evidence="5 9" id="KW-0812">Transmembrane</keyword>
<evidence type="ECO:0000256" key="4">
    <source>
        <dbReference type="ARBA" id="ARBA00022475"/>
    </source>
</evidence>
<dbReference type="SUPFAM" id="SSF143865">
    <property type="entry name" value="CorA soluble domain-like"/>
    <property type="match status" value="1"/>
</dbReference>
<dbReference type="PANTHER" id="PTHR46494:SF1">
    <property type="entry name" value="CORA FAMILY METAL ION TRANSPORTER (EUROFUNG)"/>
    <property type="match status" value="1"/>
</dbReference>
<protein>
    <recommendedName>
        <fullName evidence="12">Magnesium transport protein CorA</fullName>
    </recommendedName>
</protein>
<keyword evidence="6 9" id="KW-1133">Transmembrane helix</keyword>
<comment type="similarity">
    <text evidence="2">Belongs to the CorA metal ion transporter (MIT) (TC 1.A.35) family.</text>
</comment>
<accession>A0A4Y9Z4S1</accession>
<feature type="region of interest" description="Disordered" evidence="8">
    <location>
        <begin position="246"/>
        <end position="293"/>
    </location>
</feature>
<dbReference type="AlphaFoldDB" id="A0A4Y9Z4S1"/>
<evidence type="ECO:0000256" key="9">
    <source>
        <dbReference type="SAM" id="Phobius"/>
    </source>
</evidence>
<evidence type="ECO:0000256" key="5">
    <source>
        <dbReference type="ARBA" id="ARBA00022692"/>
    </source>
</evidence>
<dbReference type="GO" id="GO:0015095">
    <property type="term" value="F:magnesium ion transmembrane transporter activity"/>
    <property type="evidence" value="ECO:0007669"/>
    <property type="project" value="TreeGrafter"/>
</dbReference>
<dbReference type="Gene3D" id="3.30.460.20">
    <property type="entry name" value="CorA soluble domain-like"/>
    <property type="match status" value="1"/>
</dbReference>
<evidence type="ECO:0000256" key="8">
    <source>
        <dbReference type="SAM" id="MobiDB-lite"/>
    </source>
</evidence>
<dbReference type="GO" id="GO:0000287">
    <property type="term" value="F:magnesium ion binding"/>
    <property type="evidence" value="ECO:0007669"/>
    <property type="project" value="TreeGrafter"/>
</dbReference>
<feature type="compositionally biased region" description="Basic and acidic residues" evidence="8">
    <location>
        <begin position="277"/>
        <end position="286"/>
    </location>
</feature>
<sequence>MPSSTSSSSSEDVTAGPELQYTDKPSSSSDALKHPLAIVTEDTKLKPRLPSIKINTPVSPRKSLRSPIANFNLRSPTAKSAPAAPLPPGAHRQRFRATVHRVMAMRRASTIMTSGRIGAEPGIDPRRASANAHYGHIRQQCVIEIVDYSVTKCSVGRMGNREVVSMLESPEASKREPWARVRWINVGGISWDVLSALAIRYDMHPLAIEDVIHQHGNNARSKADYYPQHLFLRILCHRLASEDQWYTTDDDSDDPSSIDPGKIPRSESPGPMEDLDYERKGSESRRFGSAKRAATEDVEMVRGRYTRAASLAPQQPKKSFTRDRKVLEKLKLENEDRVNVKISPVCIFLFRDGTVISISKESNLDFMTPIRERLRQPDTGLRRTADPSLLVQSLIDLIVDQALEVVEEYQGKILKIEQDVLIRPKMKTVTALHMIQGDLNMHKRTLEPIKTLIYGLRRYDADRAAAIMASEGKVWEAVTKPAGFMSEKAKTYLADVHDHMEYILMSLDMFAGVSDNLINYTCNMVSYQMNEGMRQLTLITIIFLPLTFLSGYFGMNFTRFWSVNNNSDLLFWEIAIPILAVVVPLFLWPDLMRAARGIHKRLIRQRVDASDRAKPSHRGMH</sequence>
<evidence type="ECO:0000256" key="3">
    <source>
        <dbReference type="ARBA" id="ARBA00022448"/>
    </source>
</evidence>
<keyword evidence="7 9" id="KW-0472">Membrane</keyword>
<evidence type="ECO:0000256" key="6">
    <source>
        <dbReference type="ARBA" id="ARBA00022989"/>
    </source>
</evidence>
<evidence type="ECO:0000313" key="11">
    <source>
        <dbReference type="Proteomes" id="UP000298390"/>
    </source>
</evidence>
<dbReference type="InterPro" id="IPR045863">
    <property type="entry name" value="CorA_TM1_TM2"/>
</dbReference>
<dbReference type="Pfam" id="PF01544">
    <property type="entry name" value="CorA"/>
    <property type="match status" value="1"/>
</dbReference>
<keyword evidence="3" id="KW-0813">Transport</keyword>
<dbReference type="SUPFAM" id="SSF144083">
    <property type="entry name" value="Magnesium transport protein CorA, transmembrane region"/>
    <property type="match status" value="1"/>
</dbReference>
<feature type="region of interest" description="Disordered" evidence="8">
    <location>
        <begin position="1"/>
        <end position="35"/>
    </location>
</feature>
<feature type="transmembrane region" description="Helical" evidence="9">
    <location>
        <begin position="536"/>
        <end position="557"/>
    </location>
</feature>
<organism evidence="10 11">
    <name type="scientific">Rhodofomes roseus</name>
    <dbReference type="NCBI Taxonomy" id="34475"/>
    <lineage>
        <taxon>Eukaryota</taxon>
        <taxon>Fungi</taxon>
        <taxon>Dikarya</taxon>
        <taxon>Basidiomycota</taxon>
        <taxon>Agaricomycotina</taxon>
        <taxon>Agaricomycetes</taxon>
        <taxon>Polyporales</taxon>
        <taxon>Rhodofomes</taxon>
    </lineage>
</organism>
<name>A0A4Y9Z4S1_9APHY</name>
<evidence type="ECO:0000256" key="1">
    <source>
        <dbReference type="ARBA" id="ARBA00004651"/>
    </source>
</evidence>
<comment type="subcellular location">
    <subcellularLocation>
        <location evidence="1">Cell membrane</location>
        <topology evidence="1">Multi-pass membrane protein</topology>
    </subcellularLocation>
</comment>
<comment type="caution">
    <text evidence="10">The sequence shown here is derived from an EMBL/GenBank/DDBJ whole genome shotgun (WGS) entry which is preliminary data.</text>
</comment>
<dbReference type="GO" id="GO:0050897">
    <property type="term" value="F:cobalt ion binding"/>
    <property type="evidence" value="ECO:0007669"/>
    <property type="project" value="TreeGrafter"/>
</dbReference>
<dbReference type="GO" id="GO:0005886">
    <property type="term" value="C:plasma membrane"/>
    <property type="evidence" value="ECO:0007669"/>
    <property type="project" value="UniProtKB-SubCell"/>
</dbReference>
<evidence type="ECO:0000313" key="10">
    <source>
        <dbReference type="EMBL" id="TFY68843.1"/>
    </source>
</evidence>
<evidence type="ECO:0000256" key="2">
    <source>
        <dbReference type="ARBA" id="ARBA00009765"/>
    </source>
</evidence>
<dbReference type="Proteomes" id="UP000298390">
    <property type="component" value="Unassembled WGS sequence"/>
</dbReference>
<keyword evidence="4" id="KW-1003">Cell membrane</keyword>
<dbReference type="PANTHER" id="PTHR46494">
    <property type="entry name" value="CORA FAMILY METAL ION TRANSPORTER (EUROFUNG)"/>
    <property type="match status" value="1"/>
</dbReference>
<feature type="compositionally biased region" description="Low complexity" evidence="8">
    <location>
        <begin position="1"/>
        <end position="10"/>
    </location>
</feature>
<feature type="transmembrane region" description="Helical" evidence="9">
    <location>
        <begin position="569"/>
        <end position="588"/>
    </location>
</feature>
<dbReference type="GO" id="GO:0015087">
    <property type="term" value="F:cobalt ion transmembrane transporter activity"/>
    <property type="evidence" value="ECO:0007669"/>
    <property type="project" value="TreeGrafter"/>
</dbReference>
<proteinExistence type="inferred from homology"/>
<dbReference type="EMBL" id="SEKV01000022">
    <property type="protein sequence ID" value="TFY68843.1"/>
    <property type="molecule type" value="Genomic_DNA"/>
</dbReference>
<gene>
    <name evidence="10" type="ORF">EVJ58_g766</name>
</gene>
<evidence type="ECO:0000256" key="7">
    <source>
        <dbReference type="ARBA" id="ARBA00023136"/>
    </source>
</evidence>